<keyword evidence="2" id="KW-1133">Transmembrane helix</keyword>
<evidence type="ECO:0000256" key="2">
    <source>
        <dbReference type="SAM" id="Phobius"/>
    </source>
</evidence>
<organism evidence="4 5">
    <name type="scientific">Roseomonas elaeocarpi</name>
    <dbReference type="NCBI Taxonomy" id="907779"/>
    <lineage>
        <taxon>Bacteria</taxon>
        <taxon>Pseudomonadati</taxon>
        <taxon>Pseudomonadota</taxon>
        <taxon>Alphaproteobacteria</taxon>
        <taxon>Acetobacterales</taxon>
        <taxon>Roseomonadaceae</taxon>
        <taxon>Roseomonas</taxon>
    </lineage>
</organism>
<dbReference type="RefSeq" id="WP_377045836.1">
    <property type="nucleotide sequence ID" value="NZ_JBHLUN010000013.1"/>
</dbReference>
<dbReference type="InterPro" id="IPR003869">
    <property type="entry name" value="Polysac_CapD-like"/>
</dbReference>
<dbReference type="InterPro" id="IPR051203">
    <property type="entry name" value="Polysaccharide_Synthase-Rel"/>
</dbReference>
<comment type="similarity">
    <text evidence="1">Belongs to the polysaccharide synthase family.</text>
</comment>
<keyword evidence="2" id="KW-0472">Membrane</keyword>
<keyword evidence="5" id="KW-1185">Reference proteome</keyword>
<feature type="domain" description="Polysaccharide biosynthesis protein CapD-like" evidence="3">
    <location>
        <begin position="302"/>
        <end position="604"/>
    </location>
</feature>
<proteinExistence type="inferred from homology"/>
<dbReference type="InterPro" id="IPR036291">
    <property type="entry name" value="NAD(P)-bd_dom_sf"/>
</dbReference>
<dbReference type="Pfam" id="PF02719">
    <property type="entry name" value="Polysacc_synt_2"/>
    <property type="match status" value="1"/>
</dbReference>
<accession>A0ABV6JWS1</accession>
<dbReference type="PANTHER" id="PTHR43318:SF1">
    <property type="entry name" value="POLYSACCHARIDE BIOSYNTHESIS PROTEIN EPSC-RELATED"/>
    <property type="match status" value="1"/>
</dbReference>
<gene>
    <name evidence="4" type="ORF">ACFFGY_17665</name>
</gene>
<evidence type="ECO:0000256" key="1">
    <source>
        <dbReference type="ARBA" id="ARBA00007430"/>
    </source>
</evidence>
<feature type="transmembrane region" description="Helical" evidence="2">
    <location>
        <begin position="7"/>
        <end position="26"/>
    </location>
</feature>
<dbReference type="Gene3D" id="3.40.50.720">
    <property type="entry name" value="NAD(P)-binding Rossmann-like Domain"/>
    <property type="match status" value="2"/>
</dbReference>
<feature type="transmembrane region" description="Helical" evidence="2">
    <location>
        <begin position="69"/>
        <end position="93"/>
    </location>
</feature>
<name>A0ABV6JWS1_9PROT</name>
<dbReference type="SUPFAM" id="SSF51735">
    <property type="entry name" value="NAD(P)-binding Rossmann-fold domains"/>
    <property type="match status" value="1"/>
</dbReference>
<protein>
    <submittedName>
        <fullName evidence="4">Polysaccharide biosynthesis protein</fullName>
    </submittedName>
</protein>
<evidence type="ECO:0000313" key="5">
    <source>
        <dbReference type="Proteomes" id="UP001589865"/>
    </source>
</evidence>
<evidence type="ECO:0000259" key="3">
    <source>
        <dbReference type="Pfam" id="PF02719"/>
    </source>
</evidence>
<dbReference type="EMBL" id="JBHLUN010000013">
    <property type="protein sequence ID" value="MFC0410084.1"/>
    <property type="molecule type" value="Genomic_DNA"/>
</dbReference>
<dbReference type="Proteomes" id="UP001589865">
    <property type="component" value="Unassembled WGS sequence"/>
</dbReference>
<reference evidence="4 5" key="1">
    <citation type="submission" date="2024-09" db="EMBL/GenBank/DDBJ databases">
        <authorList>
            <person name="Sun Q."/>
            <person name="Mori K."/>
        </authorList>
    </citation>
    <scope>NUCLEOTIDE SEQUENCE [LARGE SCALE GENOMIC DNA]</scope>
    <source>
        <strain evidence="4 5">TBRC 5777</strain>
    </source>
</reference>
<evidence type="ECO:0000313" key="4">
    <source>
        <dbReference type="EMBL" id="MFC0410084.1"/>
    </source>
</evidence>
<comment type="caution">
    <text evidence="4">The sequence shown here is derived from an EMBL/GenBank/DDBJ whole genome shotgun (WGS) entry which is preliminary data.</text>
</comment>
<dbReference type="PANTHER" id="PTHR43318">
    <property type="entry name" value="UDP-N-ACETYLGLUCOSAMINE 4,6-DEHYDRATASE"/>
    <property type="match status" value="1"/>
</dbReference>
<sequence>MAPRRILLNLALDLALAALALPLALWLDAPGNWPPPQWWPPALAGGVGAFLLGALPLRLPRQYWRFASIPDISAVIAAAVVMAATFYAGLWLFTPDGYRWPLPSLAFPLLHAGSLVALLGGTRLIARMQHAHRAGPASDTPPRTALLAGAGDAVDIFLRALSAQRAPGFQVLGILAPRARQAGRRIQGAPILGALDDAAAVLERLRGEGRLPALLVLVDHGLSGKALEEVLDAADRHGVTVRRAPRPTSLDPTALERNGQTTADAPARRVTLRPVEIEELLDRPQVPLDREGMARLVQGRRVLVTGAGGTIGGELARQLAALGPSALTLLDHGEFALYSIDLELGERHPNVLRRAVLADIRDETRIRRLFDEARPELVFHAAALKHVPMVENDPAEGLLTNALGTRVVADAARAAGALAMVFISTDKAVNPTSVMGAGKRLAEMYCQSLDVQARIGGAGTAAGGMRCVTVRFGNVLGSTGSVVPLFRRQLERGGPLTVTHPDMRRYFMTVREAVGLVLQASVVGAEDRADQPPELREGGIFVLDMGEPVKIVDLARRMIRLAGLRPDEDVEIRFTGLRPGEKLYEELFHGQEPPHPTHFPGLLVATPRTADPALVSRAIDEIAASCRAGQPRLALGQLSRLVPEFDHDPHHAATGRAGA</sequence>
<feature type="transmembrane region" description="Helical" evidence="2">
    <location>
        <begin position="38"/>
        <end position="57"/>
    </location>
</feature>
<keyword evidence="2" id="KW-0812">Transmembrane</keyword>
<dbReference type="CDD" id="cd05237">
    <property type="entry name" value="UDP_invert_4-6DH_SDR_e"/>
    <property type="match status" value="1"/>
</dbReference>